<evidence type="ECO:0000256" key="4">
    <source>
        <dbReference type="ARBA" id="ARBA00023002"/>
    </source>
</evidence>
<comment type="pathway">
    <text evidence="1 7">Lipid metabolism; fatty acid biosynthesis.</text>
</comment>
<dbReference type="InterPro" id="IPR050259">
    <property type="entry name" value="SDR"/>
</dbReference>
<dbReference type="NCBIfam" id="NF005559">
    <property type="entry name" value="PRK07231.1"/>
    <property type="match status" value="1"/>
</dbReference>
<comment type="function">
    <text evidence="7">Catalyzes the NADPH-dependent reduction of beta-ketoacyl-ACP substrates to beta-hydroxyacyl-ACP products, the first reductive step in the elongation cycle of fatty acid biosynthesis.</text>
</comment>
<dbReference type="SUPFAM" id="SSF51735">
    <property type="entry name" value="NAD(P)-binding Rossmann-fold domains"/>
    <property type="match status" value="1"/>
</dbReference>
<organism evidence="9 10">
    <name type="scientific">Fusibacter ferrireducens</name>
    <dbReference type="NCBI Taxonomy" id="2785058"/>
    <lineage>
        <taxon>Bacteria</taxon>
        <taxon>Bacillati</taxon>
        <taxon>Bacillota</taxon>
        <taxon>Clostridia</taxon>
        <taxon>Eubacteriales</taxon>
        <taxon>Eubacteriales Family XII. Incertae Sedis</taxon>
        <taxon>Fusibacter</taxon>
    </lineage>
</organism>
<dbReference type="InterPro" id="IPR057326">
    <property type="entry name" value="KR_dom"/>
</dbReference>
<comment type="similarity">
    <text evidence="2 7">Belongs to the short-chain dehydrogenases/reductases (SDR) family.</text>
</comment>
<dbReference type="EC" id="1.1.1.100" evidence="3 7"/>
<gene>
    <name evidence="9" type="primary">fabG</name>
    <name evidence="9" type="ORF">ISU02_08145</name>
</gene>
<dbReference type="SMART" id="SM00822">
    <property type="entry name" value="PKS_KR"/>
    <property type="match status" value="1"/>
</dbReference>
<keyword evidence="7" id="KW-0275">Fatty acid biosynthesis</keyword>
<evidence type="ECO:0000256" key="1">
    <source>
        <dbReference type="ARBA" id="ARBA00005194"/>
    </source>
</evidence>
<evidence type="ECO:0000313" key="10">
    <source>
        <dbReference type="Proteomes" id="UP000614200"/>
    </source>
</evidence>
<accession>A0ABR9ZRJ8</accession>
<sequence>MKVAIVTGASRGIGSAIASALAKEGYNLVLNYRNSREELEALANTLTTETILVQGDVSNFKEAENIINTAKSTFGQIDLLVNNAGITKDNLILRMSEADFDAVQNINLKGTFNCTKHVSRIMLKQRFGKIINISSIVGITGNAGQSNYAASKAGIIGFTKSIARELASRNITVNAIAPGFIQTKMSEAISEEAKQASLANIPLGKFGRPEDVADVVAFLASDKANYITGQVIQVDGGMAI</sequence>
<dbReference type="CDD" id="cd05333">
    <property type="entry name" value="BKR_SDR_c"/>
    <property type="match status" value="1"/>
</dbReference>
<evidence type="ECO:0000256" key="7">
    <source>
        <dbReference type="RuleBase" id="RU366074"/>
    </source>
</evidence>
<evidence type="ECO:0000313" key="9">
    <source>
        <dbReference type="EMBL" id="MBF4693087.1"/>
    </source>
</evidence>
<dbReference type="InterPro" id="IPR011284">
    <property type="entry name" value="3oxo_ACP_reduc"/>
</dbReference>
<comment type="caution">
    <text evidence="9">The sequence shown here is derived from an EMBL/GenBank/DDBJ whole genome shotgun (WGS) entry which is preliminary data.</text>
</comment>
<dbReference type="Proteomes" id="UP000614200">
    <property type="component" value="Unassembled WGS sequence"/>
</dbReference>
<dbReference type="InterPro" id="IPR002347">
    <property type="entry name" value="SDR_fam"/>
</dbReference>
<keyword evidence="4 7" id="KW-0560">Oxidoreductase</keyword>
<dbReference type="NCBIfam" id="NF009466">
    <property type="entry name" value="PRK12826.1-2"/>
    <property type="match status" value="1"/>
</dbReference>
<keyword evidence="10" id="KW-1185">Reference proteome</keyword>
<protein>
    <recommendedName>
        <fullName evidence="3 7">3-oxoacyl-[acyl-carrier-protein] reductase</fullName>
        <ecNumber evidence="3 7">1.1.1.100</ecNumber>
    </recommendedName>
</protein>
<dbReference type="EMBL" id="JADKNH010000004">
    <property type="protein sequence ID" value="MBF4693087.1"/>
    <property type="molecule type" value="Genomic_DNA"/>
</dbReference>
<dbReference type="InterPro" id="IPR020904">
    <property type="entry name" value="Sc_DH/Rdtase_CS"/>
</dbReference>
<comment type="subunit">
    <text evidence="7">Homotetramer.</text>
</comment>
<dbReference type="InterPro" id="IPR036291">
    <property type="entry name" value="NAD(P)-bd_dom_sf"/>
</dbReference>
<dbReference type="Gene3D" id="3.40.50.720">
    <property type="entry name" value="NAD(P)-binding Rossmann-like Domain"/>
    <property type="match status" value="1"/>
</dbReference>
<reference evidence="9 10" key="1">
    <citation type="submission" date="2020-11" db="EMBL/GenBank/DDBJ databases">
        <title>Fusibacter basophilias sp. nov.</title>
        <authorList>
            <person name="Qiu D."/>
        </authorList>
    </citation>
    <scope>NUCLEOTIDE SEQUENCE [LARGE SCALE GENOMIC DNA]</scope>
    <source>
        <strain evidence="9 10">Q10-2</strain>
    </source>
</reference>
<dbReference type="NCBIfam" id="NF047420">
    <property type="entry name" value="EF_P_mod_YmfI"/>
    <property type="match status" value="1"/>
</dbReference>
<proteinExistence type="inferred from homology"/>
<evidence type="ECO:0000256" key="3">
    <source>
        <dbReference type="ARBA" id="ARBA00012948"/>
    </source>
</evidence>
<keyword evidence="7" id="KW-0521">NADP</keyword>
<feature type="domain" description="Ketoreductase" evidence="8">
    <location>
        <begin position="2"/>
        <end position="184"/>
    </location>
</feature>
<keyword evidence="7" id="KW-0276">Fatty acid metabolism</keyword>
<keyword evidence="7" id="KW-0444">Lipid biosynthesis</keyword>
<evidence type="ECO:0000256" key="6">
    <source>
        <dbReference type="ARBA" id="ARBA00048508"/>
    </source>
</evidence>
<comment type="catalytic activity">
    <reaction evidence="6 7">
        <text>a (3R)-hydroxyacyl-[ACP] + NADP(+) = a 3-oxoacyl-[ACP] + NADPH + H(+)</text>
        <dbReference type="Rhea" id="RHEA:17397"/>
        <dbReference type="Rhea" id="RHEA-COMP:9916"/>
        <dbReference type="Rhea" id="RHEA-COMP:9945"/>
        <dbReference type="ChEBI" id="CHEBI:15378"/>
        <dbReference type="ChEBI" id="CHEBI:57783"/>
        <dbReference type="ChEBI" id="CHEBI:58349"/>
        <dbReference type="ChEBI" id="CHEBI:78776"/>
        <dbReference type="ChEBI" id="CHEBI:78827"/>
        <dbReference type="EC" id="1.1.1.100"/>
    </reaction>
</comment>
<dbReference type="PANTHER" id="PTHR42879">
    <property type="entry name" value="3-OXOACYL-(ACYL-CARRIER-PROTEIN) REDUCTASE"/>
    <property type="match status" value="1"/>
</dbReference>
<keyword evidence="7" id="KW-0443">Lipid metabolism</keyword>
<dbReference type="Pfam" id="PF13561">
    <property type="entry name" value="adh_short_C2"/>
    <property type="match status" value="1"/>
</dbReference>
<evidence type="ECO:0000259" key="8">
    <source>
        <dbReference type="SMART" id="SM00822"/>
    </source>
</evidence>
<dbReference type="PANTHER" id="PTHR42879:SF2">
    <property type="entry name" value="3-OXOACYL-[ACYL-CARRIER-PROTEIN] REDUCTASE FABG"/>
    <property type="match status" value="1"/>
</dbReference>
<evidence type="ECO:0000256" key="2">
    <source>
        <dbReference type="ARBA" id="ARBA00006484"/>
    </source>
</evidence>
<dbReference type="RefSeq" id="WP_194701317.1">
    <property type="nucleotide sequence ID" value="NZ_JADKNH010000004.1"/>
</dbReference>
<keyword evidence="5" id="KW-0753">Steroid metabolism</keyword>
<evidence type="ECO:0000256" key="5">
    <source>
        <dbReference type="ARBA" id="ARBA00023221"/>
    </source>
</evidence>
<name>A0ABR9ZRJ8_9FIRM</name>
<dbReference type="NCBIfam" id="TIGR01830">
    <property type="entry name" value="3oxo_ACP_reduc"/>
    <property type="match status" value="1"/>
</dbReference>
<dbReference type="PROSITE" id="PS00061">
    <property type="entry name" value="ADH_SHORT"/>
    <property type="match status" value="1"/>
</dbReference>
<dbReference type="PRINTS" id="PR00081">
    <property type="entry name" value="GDHRDH"/>
</dbReference>
<dbReference type="GO" id="GO:0004316">
    <property type="term" value="F:3-oxoacyl-[acyl-carrier-protein] reductase (NADPH) activity"/>
    <property type="evidence" value="ECO:0007669"/>
    <property type="project" value="UniProtKB-EC"/>
</dbReference>
<dbReference type="PRINTS" id="PR00080">
    <property type="entry name" value="SDRFAMILY"/>
</dbReference>